<evidence type="ECO:0008006" key="3">
    <source>
        <dbReference type="Google" id="ProtNLM"/>
    </source>
</evidence>
<dbReference type="AlphaFoldDB" id="A0AAV3BJ51"/>
<dbReference type="EMBL" id="AAOS02000009">
    <property type="protein sequence ID" value="EDR33099.1"/>
    <property type="molecule type" value="Genomic_DNA"/>
</dbReference>
<gene>
    <name evidence="1" type="ORF">YPIP275_0942</name>
</gene>
<evidence type="ECO:0000313" key="2">
    <source>
        <dbReference type="Proteomes" id="UP000004430"/>
    </source>
</evidence>
<reference evidence="1 2" key="2">
    <citation type="submission" date="2010-03" db="EMBL/GenBank/DDBJ databases">
        <authorList>
            <person name="Payne S.H."/>
            <person name="Sutton G.G."/>
        </authorList>
    </citation>
    <scope>NUCLEOTIDE SEQUENCE [LARGE SCALE GENOMIC DNA]</scope>
    <source>
        <strain evidence="1 2">IP275</strain>
    </source>
</reference>
<reference evidence="1 2" key="1">
    <citation type="submission" date="2008-01" db="EMBL/GenBank/DDBJ databases">
        <title>Yersinia pestis Strain IP275 project at JCVI/TIGR.</title>
        <authorList>
            <person name="Ravel J."/>
            <person name="Eppinger M."/>
            <person name="Fricke W.F."/>
            <person name="Rosovitz M."/>
            <person name="Lindler L.E."/>
            <person name="Bearden S."/>
            <person name="Shriefer M."/>
        </authorList>
    </citation>
    <scope>NUCLEOTIDE SEQUENCE [LARGE SCALE GENOMIC DNA]</scope>
    <source>
        <strain evidence="1 2">IP275</strain>
    </source>
</reference>
<comment type="caution">
    <text evidence="1">The sequence shown here is derived from an EMBL/GenBank/DDBJ whole genome shotgun (WGS) entry which is preliminary data.</text>
</comment>
<dbReference type="Proteomes" id="UP000004430">
    <property type="component" value="Unassembled WGS sequence"/>
</dbReference>
<sequence length="49" mass="5646">MPVSTNPPLSCLFIRRWLQKMGLVLENVMTVIAKLTHFIKKMLTSAQKM</sequence>
<name>A0AAV3BJ51_YERPE</name>
<accession>A0AAV3BJ51</accession>
<evidence type="ECO:0000313" key="1">
    <source>
        <dbReference type="EMBL" id="EDR33099.1"/>
    </source>
</evidence>
<proteinExistence type="predicted"/>
<protein>
    <recommendedName>
        <fullName evidence="3">Transposase</fullName>
    </recommendedName>
</protein>
<organism evidence="1 2">
    <name type="scientific">Yersinia pestis biovar Orientalis str. IP275</name>
    <dbReference type="NCBI Taxonomy" id="373665"/>
    <lineage>
        <taxon>Bacteria</taxon>
        <taxon>Pseudomonadati</taxon>
        <taxon>Pseudomonadota</taxon>
        <taxon>Gammaproteobacteria</taxon>
        <taxon>Enterobacterales</taxon>
        <taxon>Yersiniaceae</taxon>
        <taxon>Yersinia</taxon>
    </lineage>
</organism>